<dbReference type="GO" id="GO:0009252">
    <property type="term" value="P:peptidoglycan biosynthetic process"/>
    <property type="evidence" value="ECO:0007669"/>
    <property type="project" value="UniProtKB-KW"/>
</dbReference>
<keyword evidence="2" id="KW-1003">Cell membrane</keyword>
<evidence type="ECO:0000256" key="3">
    <source>
        <dbReference type="ARBA" id="ARBA00022692"/>
    </source>
</evidence>
<feature type="transmembrane region" description="Helical" evidence="9">
    <location>
        <begin position="1045"/>
        <end position="1066"/>
    </location>
</feature>
<evidence type="ECO:0000256" key="2">
    <source>
        <dbReference type="ARBA" id="ARBA00022475"/>
    </source>
</evidence>
<feature type="region of interest" description="Disordered" evidence="8">
    <location>
        <begin position="1"/>
        <end position="30"/>
    </location>
</feature>
<feature type="transmembrane region" description="Helical" evidence="9">
    <location>
        <begin position="392"/>
        <end position="415"/>
    </location>
</feature>
<feature type="transmembrane region" description="Helical" evidence="9">
    <location>
        <begin position="427"/>
        <end position="449"/>
    </location>
</feature>
<feature type="compositionally biased region" description="Low complexity" evidence="8">
    <location>
        <begin position="1085"/>
        <end position="1097"/>
    </location>
</feature>
<keyword evidence="4" id="KW-0133">Cell shape</keyword>
<feature type="transmembrane region" description="Helical" evidence="9">
    <location>
        <begin position="356"/>
        <end position="380"/>
    </location>
</feature>
<dbReference type="EMBL" id="FNHU01000001">
    <property type="protein sequence ID" value="SDM32457.1"/>
    <property type="molecule type" value="Genomic_DNA"/>
</dbReference>
<organism evidence="10 11">
    <name type="scientific">Actinomyces ruminicola</name>
    <dbReference type="NCBI Taxonomy" id="332524"/>
    <lineage>
        <taxon>Bacteria</taxon>
        <taxon>Bacillati</taxon>
        <taxon>Actinomycetota</taxon>
        <taxon>Actinomycetes</taxon>
        <taxon>Actinomycetales</taxon>
        <taxon>Actinomycetaceae</taxon>
        <taxon>Actinomyces</taxon>
    </lineage>
</organism>
<feature type="transmembrane region" description="Helical" evidence="9">
    <location>
        <begin position="145"/>
        <end position="169"/>
    </location>
</feature>
<evidence type="ECO:0000313" key="10">
    <source>
        <dbReference type="EMBL" id="SDM32457.1"/>
    </source>
</evidence>
<evidence type="ECO:0000256" key="1">
    <source>
        <dbReference type="ARBA" id="ARBA00004651"/>
    </source>
</evidence>
<name>A0A1G9SAU9_9ACTO</name>
<feature type="transmembrane region" description="Helical" evidence="9">
    <location>
        <begin position="221"/>
        <end position="243"/>
    </location>
</feature>
<dbReference type="OrthoDB" id="9786339at2"/>
<accession>A0A1G9SAU9</accession>
<keyword evidence="7 9" id="KW-0472">Membrane</keyword>
<keyword evidence="3 9" id="KW-0812">Transmembrane</keyword>
<feature type="transmembrane region" description="Helical" evidence="9">
    <location>
        <begin position="45"/>
        <end position="66"/>
    </location>
</feature>
<evidence type="ECO:0000256" key="9">
    <source>
        <dbReference type="SAM" id="Phobius"/>
    </source>
</evidence>
<dbReference type="AlphaFoldDB" id="A0A1G9SAU9"/>
<feature type="region of interest" description="Disordered" evidence="8">
    <location>
        <begin position="1085"/>
        <end position="1107"/>
    </location>
</feature>
<dbReference type="PANTHER" id="PTHR47019:SF1">
    <property type="entry name" value="LIPID II FLIPPASE MURJ"/>
    <property type="match status" value="1"/>
</dbReference>
<sequence>MKQDGAQSRTHGPVERERPSRSERPAPSIARSSAVMAAGTLMSRILGLVRNALLISALGATASGAADAFNTANTVPTQLYNLLIGGILNAILVPQIVRALRQRNGEELVNRLLTAASLVIAAVAALLTVAAPLVIMAYASGLGRWQPLAFAFAFWCMPQIFFYGLYALWGQVLNARSSFGPYMWSPVLNNVISIASILAYLRIYGGYTSGQDPGIWDAGRIALIGATTTLGIAAQALILYIPLVRSGFRPKLILGVRGMGLGSMSKVALWALLGTGIVSLGDLAATNLGSRAVTAAESAAYADVIVPSTTMYANAQLVYMLPQSLITTSIITALFTRMSEKAAAGDREGVRDDLSLGLRSIAVFTVLFAAGIGTLAAPALQVFVPSLSLEQAGASAPILTVLAIGIVGQGIWFTMQRVMLAYADTKRLLIADTVVGLIPILVCLGAYLLAPANHWMVWAAVASATCQVAGFLILVPLIRRHLPDLDGPRVVGTYARLIVAALPAVLVGLGVRRLLGPTDGSLSGSRPVDALVTVLVAAVVMTVVYLAGARLLRVQELDVFFSPLSRIVTKVGRLLPGPVGRALVRAGRALAPTPTAPAGTEPEEALVLPPSFPPAVRPASAPSTPSIGFAPAAVWPADPARLAFNTQALPVVGGDLMADATPIGSGRYELLSTMPATLPRIVRHLGRDTILDRPVTVLMLTDATPHRREVLEAATRAVLVDDARIQRVYDVEAATPSFIVTEPMAGRTFASLVGTGLRAEQVRAIVGEAAQALDACSRRGLHHLNLAPESVRVRPDGTVQVSGIGVEAAALGLDARAAADPLAADRTDAHALVELLYFGLTGRWPGKRAGLPTAPMAGGAPVPPSQLARTPEDVDAALDRLVARTWGDPAAAPTSAAEIASALAPWDVTALSGLAASATSPGPAPEPPSESEPATAGAATAALSSMAGGVLARLRRRSTARVADTAAVGADASAAATASVGAADEAPPTPAAIGAPAPVTAADRPSAPVEQAAPEPSAQADNRFAPDLAAEEDEQERAVNRTTTAVLIAVLVAVLVGVFLAVNNLLGLAGVKFQDDDIPAAKTVPTASAAAPAPEQQKPQEEQEPAATITPASAQALDPFGDNDEHPENAYLVIDGATDQAWSSRFYYDASLAWKQGIGMEITLEQEAQVSGVDIQGTGTGGNVQVRATSAQDPTGGTLLAEGAFTEGTTSFEFEAASTQSIVLWVTDLPTAADGQYKLTISEITFK</sequence>
<gene>
    <name evidence="10" type="ORF">SAMN04487766_101371</name>
</gene>
<feature type="transmembrane region" description="Helical" evidence="9">
    <location>
        <begin position="317"/>
        <end position="335"/>
    </location>
</feature>
<keyword evidence="5" id="KW-0573">Peptidoglycan synthesis</keyword>
<protein>
    <submittedName>
        <fullName evidence="10">Murein biosynthesis integral membrane protein MurJ</fullName>
    </submittedName>
</protein>
<reference evidence="10 11" key="1">
    <citation type="submission" date="2016-10" db="EMBL/GenBank/DDBJ databases">
        <authorList>
            <person name="de Groot N.N."/>
        </authorList>
    </citation>
    <scope>NUCLEOTIDE SEQUENCE [LARGE SCALE GENOMIC DNA]</scope>
    <source>
        <strain evidence="10 11">KPR-7B</strain>
    </source>
</reference>
<dbReference type="GO" id="GO:0005886">
    <property type="term" value="C:plasma membrane"/>
    <property type="evidence" value="ECO:0007669"/>
    <property type="project" value="UniProtKB-SubCell"/>
</dbReference>
<feature type="transmembrane region" description="Helical" evidence="9">
    <location>
        <begin position="490"/>
        <end position="511"/>
    </location>
</feature>
<dbReference type="Gene3D" id="1.10.510.10">
    <property type="entry name" value="Transferase(Phosphotransferase) domain 1"/>
    <property type="match status" value="1"/>
</dbReference>
<feature type="transmembrane region" description="Helical" evidence="9">
    <location>
        <begin position="181"/>
        <end position="201"/>
    </location>
</feature>
<feature type="transmembrane region" description="Helical" evidence="9">
    <location>
        <begin position="267"/>
        <end position="285"/>
    </location>
</feature>
<keyword evidence="6 9" id="KW-1133">Transmembrane helix</keyword>
<dbReference type="SUPFAM" id="SSF56112">
    <property type="entry name" value="Protein kinase-like (PK-like)"/>
    <property type="match status" value="1"/>
</dbReference>
<feature type="region of interest" description="Disordered" evidence="8">
    <location>
        <begin position="981"/>
        <end position="1022"/>
    </location>
</feature>
<dbReference type="GO" id="GO:0015648">
    <property type="term" value="F:lipid-linked peptidoglycan transporter activity"/>
    <property type="evidence" value="ECO:0007669"/>
    <property type="project" value="TreeGrafter"/>
</dbReference>
<evidence type="ECO:0000313" key="11">
    <source>
        <dbReference type="Proteomes" id="UP000199671"/>
    </source>
</evidence>
<proteinExistence type="predicted"/>
<dbReference type="InterPro" id="IPR004268">
    <property type="entry name" value="MurJ"/>
</dbReference>
<feature type="transmembrane region" description="Helical" evidence="9">
    <location>
        <begin position="112"/>
        <end position="139"/>
    </location>
</feature>
<evidence type="ECO:0000256" key="5">
    <source>
        <dbReference type="ARBA" id="ARBA00022984"/>
    </source>
</evidence>
<feature type="compositionally biased region" description="Polar residues" evidence="8">
    <location>
        <begin position="1"/>
        <end position="10"/>
    </location>
</feature>
<dbReference type="CDD" id="cd13123">
    <property type="entry name" value="MATE_MurJ_like"/>
    <property type="match status" value="1"/>
</dbReference>
<dbReference type="PANTHER" id="PTHR47019">
    <property type="entry name" value="LIPID II FLIPPASE MURJ"/>
    <property type="match status" value="1"/>
</dbReference>
<evidence type="ECO:0000256" key="7">
    <source>
        <dbReference type="ARBA" id="ARBA00023136"/>
    </source>
</evidence>
<feature type="compositionally biased region" description="Basic and acidic residues" evidence="8">
    <location>
        <begin position="12"/>
        <end position="24"/>
    </location>
</feature>
<feature type="transmembrane region" description="Helical" evidence="9">
    <location>
        <begin position="455"/>
        <end position="478"/>
    </location>
</feature>
<feature type="compositionally biased region" description="Low complexity" evidence="8">
    <location>
        <begin position="991"/>
        <end position="1002"/>
    </location>
</feature>
<dbReference type="Proteomes" id="UP000199671">
    <property type="component" value="Unassembled WGS sequence"/>
</dbReference>
<evidence type="ECO:0000256" key="8">
    <source>
        <dbReference type="SAM" id="MobiDB-lite"/>
    </source>
</evidence>
<feature type="transmembrane region" description="Helical" evidence="9">
    <location>
        <begin position="531"/>
        <end position="552"/>
    </location>
</feature>
<dbReference type="InterPro" id="IPR011009">
    <property type="entry name" value="Kinase-like_dom_sf"/>
</dbReference>
<dbReference type="GO" id="GO:0034204">
    <property type="term" value="P:lipid translocation"/>
    <property type="evidence" value="ECO:0007669"/>
    <property type="project" value="TreeGrafter"/>
</dbReference>
<dbReference type="GO" id="GO:0008360">
    <property type="term" value="P:regulation of cell shape"/>
    <property type="evidence" value="ECO:0007669"/>
    <property type="project" value="UniProtKB-KW"/>
</dbReference>
<evidence type="ECO:0000256" key="4">
    <source>
        <dbReference type="ARBA" id="ARBA00022960"/>
    </source>
</evidence>
<dbReference type="RefSeq" id="WP_092607363.1">
    <property type="nucleotide sequence ID" value="NZ_FNHU01000001.1"/>
</dbReference>
<comment type="subcellular location">
    <subcellularLocation>
        <location evidence="1">Cell membrane</location>
        <topology evidence="1">Multi-pass membrane protein</topology>
    </subcellularLocation>
</comment>
<dbReference type="InterPro" id="IPR051050">
    <property type="entry name" value="Lipid_II_flippase_MurJ/MviN"/>
</dbReference>
<feature type="transmembrane region" description="Helical" evidence="9">
    <location>
        <begin position="78"/>
        <end position="100"/>
    </location>
</feature>
<dbReference type="Pfam" id="PF03023">
    <property type="entry name" value="MurJ"/>
    <property type="match status" value="1"/>
</dbReference>
<feature type="region of interest" description="Disordered" evidence="8">
    <location>
        <begin position="915"/>
        <end position="939"/>
    </location>
</feature>
<evidence type="ECO:0000256" key="6">
    <source>
        <dbReference type="ARBA" id="ARBA00022989"/>
    </source>
</evidence>